<organism evidence="2 3">
    <name type="scientific">Caulobacter segnis</name>
    <dbReference type="NCBI Taxonomy" id="88688"/>
    <lineage>
        <taxon>Bacteria</taxon>
        <taxon>Pseudomonadati</taxon>
        <taxon>Pseudomonadota</taxon>
        <taxon>Alphaproteobacteria</taxon>
        <taxon>Caulobacterales</taxon>
        <taxon>Caulobacteraceae</taxon>
        <taxon>Caulobacter</taxon>
    </lineage>
</organism>
<gene>
    <name evidence="2" type="ORF">DI526_12405</name>
</gene>
<comment type="caution">
    <text evidence="2">The sequence shown here is derived from an EMBL/GenBank/DDBJ whole genome shotgun (WGS) entry which is preliminary data.</text>
</comment>
<evidence type="ECO:0000313" key="2">
    <source>
        <dbReference type="EMBL" id="PZR33811.1"/>
    </source>
</evidence>
<protein>
    <submittedName>
        <fullName evidence="2">Uncharacterized protein</fullName>
    </submittedName>
</protein>
<keyword evidence="1" id="KW-0732">Signal</keyword>
<feature type="signal peptide" evidence="1">
    <location>
        <begin position="1"/>
        <end position="20"/>
    </location>
</feature>
<dbReference type="Proteomes" id="UP000249393">
    <property type="component" value="Unassembled WGS sequence"/>
</dbReference>
<dbReference type="EMBL" id="QFQZ01000036">
    <property type="protein sequence ID" value="PZR33811.1"/>
    <property type="molecule type" value="Genomic_DNA"/>
</dbReference>
<reference evidence="2 3" key="1">
    <citation type="submission" date="2017-08" db="EMBL/GenBank/DDBJ databases">
        <title>Infants hospitalized years apart are colonized by the same room-sourced microbial strains.</title>
        <authorList>
            <person name="Brooks B."/>
            <person name="Olm M.R."/>
            <person name="Firek B.A."/>
            <person name="Baker R."/>
            <person name="Thomas B.C."/>
            <person name="Morowitz M.J."/>
            <person name="Banfield J.F."/>
        </authorList>
    </citation>
    <scope>NUCLEOTIDE SEQUENCE [LARGE SCALE GENOMIC DNA]</scope>
    <source>
        <strain evidence="2">S2_003_000_R2_4</strain>
    </source>
</reference>
<sequence length="349" mass="37167">MMRSMLVAMAIAGLPTALLAAPQDQRAPCRQLAEQVRQRARTLPNFLKLDADHLLAPTLTARPAVTSPPAAVRAAAERLLDIEPGGGVALSVLSPGVWRAERREGTANCTRDVFFRLERGRAVTLPAPPAFTDLCWTSSRSVGAMNHVPVLVQQDAIDGPLPGFDAEITPWRQGWRPACRLSVRYRDAFTVTEAFGADLTLRRGAAPLASQLASALARSRGVSEPSLASAAPIAVARRHPALMTAAKRLAERDMAGADSLPTFGQAAKTQFTDFSDTVTATVVSLDGEPMVARVGIGGVGWRPIGDYLVVLYRQGTSELTPVASFVVTQTLTGLLSATASAPKPWTDNR</sequence>
<name>A0A2W5X9Q2_9CAUL</name>
<accession>A0A2W5X9Q2</accession>
<dbReference type="AlphaFoldDB" id="A0A2W5X9Q2"/>
<evidence type="ECO:0000313" key="3">
    <source>
        <dbReference type="Proteomes" id="UP000249393"/>
    </source>
</evidence>
<evidence type="ECO:0000256" key="1">
    <source>
        <dbReference type="SAM" id="SignalP"/>
    </source>
</evidence>
<feature type="chain" id="PRO_5016154922" evidence="1">
    <location>
        <begin position="21"/>
        <end position="349"/>
    </location>
</feature>
<proteinExistence type="predicted"/>